<feature type="region of interest" description="Disordered" evidence="1">
    <location>
        <begin position="84"/>
        <end position="107"/>
    </location>
</feature>
<reference evidence="3 4" key="1">
    <citation type="submission" date="2021-06" db="EMBL/GenBank/DDBJ databases">
        <title>Actinoplanes lichenicola sp. nov., and Actinoplanes ovalisporus sp. nov., isolated from lichen in Thailand.</title>
        <authorList>
            <person name="Saeng-In P."/>
            <person name="Kanchanasin P."/>
            <person name="Yuki M."/>
            <person name="Kudo T."/>
            <person name="Ohkuma M."/>
            <person name="Phongsopitanun W."/>
            <person name="Tanasupawat S."/>
        </authorList>
    </citation>
    <scope>NUCLEOTIDE SEQUENCE [LARGE SCALE GENOMIC DNA]</scope>
    <source>
        <strain evidence="3 4">NBRC 110975</strain>
    </source>
</reference>
<evidence type="ECO:0000313" key="3">
    <source>
        <dbReference type="EMBL" id="MBU2664162.1"/>
    </source>
</evidence>
<evidence type="ECO:0000313" key="4">
    <source>
        <dbReference type="Proteomes" id="UP001519654"/>
    </source>
</evidence>
<proteinExistence type="predicted"/>
<organism evidence="3 4">
    <name type="scientific">Paractinoplanes bogorensis</name>
    <dbReference type="NCBI Taxonomy" id="1610840"/>
    <lineage>
        <taxon>Bacteria</taxon>
        <taxon>Bacillati</taxon>
        <taxon>Actinomycetota</taxon>
        <taxon>Actinomycetes</taxon>
        <taxon>Micromonosporales</taxon>
        <taxon>Micromonosporaceae</taxon>
        <taxon>Paractinoplanes</taxon>
    </lineage>
</organism>
<evidence type="ECO:0000256" key="2">
    <source>
        <dbReference type="SAM" id="Phobius"/>
    </source>
</evidence>
<comment type="caution">
    <text evidence="3">The sequence shown here is derived from an EMBL/GenBank/DDBJ whole genome shotgun (WGS) entry which is preliminary data.</text>
</comment>
<protein>
    <submittedName>
        <fullName evidence="3">Uncharacterized protein</fullName>
    </submittedName>
</protein>
<keyword evidence="2" id="KW-1133">Transmembrane helix</keyword>
<accession>A0ABS5YL48</accession>
<feature type="transmembrane region" description="Helical" evidence="2">
    <location>
        <begin position="62"/>
        <end position="80"/>
    </location>
</feature>
<dbReference type="Proteomes" id="UP001519654">
    <property type="component" value="Unassembled WGS sequence"/>
</dbReference>
<gene>
    <name evidence="3" type="ORF">KOI35_11725</name>
</gene>
<feature type="transmembrane region" description="Helical" evidence="2">
    <location>
        <begin position="29"/>
        <end position="50"/>
    </location>
</feature>
<keyword evidence="4" id="KW-1185">Reference proteome</keyword>
<evidence type="ECO:0000256" key="1">
    <source>
        <dbReference type="SAM" id="MobiDB-lite"/>
    </source>
</evidence>
<keyword evidence="2" id="KW-0812">Transmembrane</keyword>
<keyword evidence="2" id="KW-0472">Membrane</keyword>
<sequence>MTVTSLVTAVAVGAALGVAGWTARRGVPFWLPPAAGVGAAVFATVITRIVADLRSGFSVTELVLQVFFAGAAVTAVVATADRRTPAASHSSPAASHNSPAASHKEVR</sequence>
<name>A0ABS5YL48_9ACTN</name>
<feature type="compositionally biased region" description="Low complexity" evidence="1">
    <location>
        <begin position="84"/>
        <end position="101"/>
    </location>
</feature>
<dbReference type="EMBL" id="JAHKKG010000003">
    <property type="protein sequence ID" value="MBU2664162.1"/>
    <property type="molecule type" value="Genomic_DNA"/>
</dbReference>
<dbReference type="RefSeq" id="WP_215786464.1">
    <property type="nucleotide sequence ID" value="NZ_JAHKKG010000003.1"/>
</dbReference>